<evidence type="ECO:0000256" key="3">
    <source>
        <dbReference type="ARBA" id="ARBA00022840"/>
    </source>
</evidence>
<dbReference type="GO" id="GO:0022857">
    <property type="term" value="F:transmembrane transporter activity"/>
    <property type="evidence" value="ECO:0007669"/>
    <property type="project" value="TreeGrafter"/>
</dbReference>
<dbReference type="AlphaFoldDB" id="A0A5C6M595"/>
<dbReference type="GO" id="GO:0005524">
    <property type="term" value="F:ATP binding"/>
    <property type="evidence" value="ECO:0007669"/>
    <property type="project" value="UniProtKB-KW"/>
</dbReference>
<dbReference type="InterPro" id="IPR017871">
    <property type="entry name" value="ABC_transporter-like_CS"/>
</dbReference>
<dbReference type="InterPro" id="IPR003593">
    <property type="entry name" value="AAA+_ATPase"/>
</dbReference>
<evidence type="ECO:0000256" key="4">
    <source>
        <dbReference type="ARBA" id="ARBA00038388"/>
    </source>
</evidence>
<dbReference type="GO" id="GO:0098796">
    <property type="term" value="C:membrane protein complex"/>
    <property type="evidence" value="ECO:0007669"/>
    <property type="project" value="UniProtKB-ARBA"/>
</dbReference>
<dbReference type="Pfam" id="PF00005">
    <property type="entry name" value="ABC_tran"/>
    <property type="match status" value="1"/>
</dbReference>
<protein>
    <submittedName>
        <fullName evidence="6">ABC transporter ATP-binding protein</fullName>
    </submittedName>
</protein>
<dbReference type="CDD" id="cd03255">
    <property type="entry name" value="ABC_MJ0796_LolCDE_FtsE"/>
    <property type="match status" value="1"/>
</dbReference>
<reference evidence="6 7" key="1">
    <citation type="submission" date="2019-08" db="EMBL/GenBank/DDBJ databases">
        <title>100 year-old enigma solved: identification of Planctomyces bekefii, the type genus and species of the phylum Planctomycetes.</title>
        <authorList>
            <person name="Svetlana D.N."/>
            <person name="Overmann J."/>
        </authorList>
    </citation>
    <scope>NUCLEOTIDE SEQUENCE [LARGE SCALE GENOMIC DNA]</scope>
    <source>
        <strain evidence="6">Phe10_nw2017</strain>
    </source>
</reference>
<evidence type="ECO:0000313" key="6">
    <source>
        <dbReference type="EMBL" id="TWW09447.1"/>
    </source>
</evidence>
<feature type="domain" description="ABC transporter" evidence="5">
    <location>
        <begin position="5"/>
        <end position="231"/>
    </location>
</feature>
<dbReference type="PANTHER" id="PTHR24220">
    <property type="entry name" value="IMPORT ATP-BINDING PROTEIN"/>
    <property type="match status" value="1"/>
</dbReference>
<sequence>MSLAAQVIDLQKDYMLGAVPVQALRGVSIDFPRGDFVAIMGSSGSGKSTLLNLLGALDRPTRGKYIVAGRDVSSMTDDELSTIRNEKIGFIFQSYNLIPQYTVLENIEVPLHYRTGYPKIGDREQQRIKELAEMVGLGERLDHRPFQLSGGQQQRVAIARSLVNDPEIILADEPTGNLDSKTEQEIMEMLLRLNREGRTIIMVTHEPAVARLAKRQIYMKDGVIAGEGIFPG</sequence>
<dbReference type="PROSITE" id="PS00211">
    <property type="entry name" value="ABC_TRANSPORTER_1"/>
    <property type="match status" value="1"/>
</dbReference>
<dbReference type="PROSITE" id="PS50893">
    <property type="entry name" value="ABC_TRANSPORTER_2"/>
    <property type="match status" value="1"/>
</dbReference>
<dbReference type="InterPro" id="IPR017911">
    <property type="entry name" value="MacB-like_ATP-bd"/>
</dbReference>
<comment type="similarity">
    <text evidence="4">Belongs to the ABC transporter superfamily. Macrolide exporter (TC 3.A.1.122) family.</text>
</comment>
<keyword evidence="2" id="KW-0547">Nucleotide-binding</keyword>
<dbReference type="EMBL" id="SRHE01000273">
    <property type="protein sequence ID" value="TWW09447.1"/>
    <property type="molecule type" value="Genomic_DNA"/>
</dbReference>
<keyword evidence="7" id="KW-1185">Reference proteome</keyword>
<dbReference type="SMART" id="SM00382">
    <property type="entry name" value="AAA"/>
    <property type="match status" value="1"/>
</dbReference>
<evidence type="ECO:0000313" key="7">
    <source>
        <dbReference type="Proteomes" id="UP000321083"/>
    </source>
</evidence>
<dbReference type="FunFam" id="3.40.50.300:FF:000032">
    <property type="entry name" value="Export ABC transporter ATP-binding protein"/>
    <property type="match status" value="1"/>
</dbReference>
<proteinExistence type="inferred from homology"/>
<keyword evidence="1" id="KW-0813">Transport</keyword>
<reference evidence="6 7" key="2">
    <citation type="submission" date="2019-08" db="EMBL/GenBank/DDBJ databases">
        <authorList>
            <person name="Henke P."/>
        </authorList>
    </citation>
    <scope>NUCLEOTIDE SEQUENCE [LARGE SCALE GENOMIC DNA]</scope>
    <source>
        <strain evidence="6">Phe10_nw2017</strain>
    </source>
</reference>
<dbReference type="InterPro" id="IPR003439">
    <property type="entry name" value="ABC_transporter-like_ATP-bd"/>
</dbReference>
<dbReference type="PANTHER" id="PTHR24220:SF86">
    <property type="entry name" value="ABC TRANSPORTER ABCH.1"/>
    <property type="match status" value="1"/>
</dbReference>
<evidence type="ECO:0000256" key="1">
    <source>
        <dbReference type="ARBA" id="ARBA00022448"/>
    </source>
</evidence>
<gene>
    <name evidence="6" type="ORF">E3A20_14230</name>
</gene>
<organism evidence="6 7">
    <name type="scientific">Planctomyces bekefii</name>
    <dbReference type="NCBI Taxonomy" id="1653850"/>
    <lineage>
        <taxon>Bacteria</taxon>
        <taxon>Pseudomonadati</taxon>
        <taxon>Planctomycetota</taxon>
        <taxon>Planctomycetia</taxon>
        <taxon>Planctomycetales</taxon>
        <taxon>Planctomycetaceae</taxon>
        <taxon>Planctomyces</taxon>
    </lineage>
</organism>
<keyword evidence="3 6" id="KW-0067">ATP-binding</keyword>
<dbReference type="InterPro" id="IPR027417">
    <property type="entry name" value="P-loop_NTPase"/>
</dbReference>
<dbReference type="SUPFAM" id="SSF52540">
    <property type="entry name" value="P-loop containing nucleoside triphosphate hydrolases"/>
    <property type="match status" value="1"/>
</dbReference>
<comment type="caution">
    <text evidence="6">The sequence shown here is derived from an EMBL/GenBank/DDBJ whole genome shotgun (WGS) entry which is preliminary data.</text>
</comment>
<name>A0A5C6M595_9PLAN</name>
<dbReference type="Proteomes" id="UP000321083">
    <property type="component" value="Unassembled WGS sequence"/>
</dbReference>
<evidence type="ECO:0000259" key="5">
    <source>
        <dbReference type="PROSITE" id="PS50893"/>
    </source>
</evidence>
<dbReference type="GO" id="GO:0016887">
    <property type="term" value="F:ATP hydrolysis activity"/>
    <property type="evidence" value="ECO:0007669"/>
    <property type="project" value="InterPro"/>
</dbReference>
<accession>A0A5C6M595</accession>
<dbReference type="InterPro" id="IPR015854">
    <property type="entry name" value="ABC_transpr_LolD-like"/>
</dbReference>
<dbReference type="Gene3D" id="3.40.50.300">
    <property type="entry name" value="P-loop containing nucleotide triphosphate hydrolases"/>
    <property type="match status" value="1"/>
</dbReference>
<evidence type="ECO:0000256" key="2">
    <source>
        <dbReference type="ARBA" id="ARBA00022741"/>
    </source>
</evidence>
<dbReference type="GO" id="GO:0005886">
    <property type="term" value="C:plasma membrane"/>
    <property type="evidence" value="ECO:0007669"/>
    <property type="project" value="TreeGrafter"/>
</dbReference>